<dbReference type="OrthoDB" id="10071708at2759"/>
<dbReference type="InParanoid" id="E2BJR7"/>
<evidence type="ECO:0000313" key="2">
    <source>
        <dbReference type="Proteomes" id="UP000008237"/>
    </source>
</evidence>
<sequence length="74" mass="8488">MAFVGVEFANEDSANNNTEVAIVNVRWFTPNETNVFWPPVKSQDRYEKLLKQGATPTNEWSLCQVTKTYFETGK</sequence>
<reference evidence="1 2" key="1">
    <citation type="journal article" date="2010" name="Science">
        <title>Genomic comparison of the ants Camponotus floridanus and Harpegnathos saltator.</title>
        <authorList>
            <person name="Bonasio R."/>
            <person name="Zhang G."/>
            <person name="Ye C."/>
            <person name="Mutti N.S."/>
            <person name="Fang X."/>
            <person name="Qin N."/>
            <person name="Donahue G."/>
            <person name="Yang P."/>
            <person name="Li Q."/>
            <person name="Li C."/>
            <person name="Zhang P."/>
            <person name="Huang Z."/>
            <person name="Berger S.L."/>
            <person name="Reinberg D."/>
            <person name="Wang J."/>
            <person name="Liebig J."/>
        </authorList>
    </citation>
    <scope>NUCLEOTIDE SEQUENCE [LARGE SCALE GENOMIC DNA]</scope>
    <source>
        <strain evidence="1 2">R22 G/1</strain>
    </source>
</reference>
<name>E2BJR7_HARSA</name>
<accession>E2BJR7</accession>
<evidence type="ECO:0000313" key="1">
    <source>
        <dbReference type="EMBL" id="EFN84063.1"/>
    </source>
</evidence>
<protein>
    <submittedName>
        <fullName evidence="1">Uncharacterized protein</fullName>
    </submittedName>
</protein>
<dbReference type="Proteomes" id="UP000008237">
    <property type="component" value="Unassembled WGS sequence"/>
</dbReference>
<proteinExistence type="predicted"/>
<organism evidence="2">
    <name type="scientific">Harpegnathos saltator</name>
    <name type="common">Jerdon's jumping ant</name>
    <dbReference type="NCBI Taxonomy" id="610380"/>
    <lineage>
        <taxon>Eukaryota</taxon>
        <taxon>Metazoa</taxon>
        <taxon>Ecdysozoa</taxon>
        <taxon>Arthropoda</taxon>
        <taxon>Hexapoda</taxon>
        <taxon>Insecta</taxon>
        <taxon>Pterygota</taxon>
        <taxon>Neoptera</taxon>
        <taxon>Endopterygota</taxon>
        <taxon>Hymenoptera</taxon>
        <taxon>Apocrita</taxon>
        <taxon>Aculeata</taxon>
        <taxon>Formicoidea</taxon>
        <taxon>Formicidae</taxon>
        <taxon>Ponerinae</taxon>
        <taxon>Ponerini</taxon>
        <taxon>Harpegnathos</taxon>
    </lineage>
</organism>
<dbReference type="AlphaFoldDB" id="E2BJR7"/>
<keyword evidence="2" id="KW-1185">Reference proteome</keyword>
<gene>
    <name evidence="1" type="ORF">EAI_00123</name>
</gene>
<dbReference type="EMBL" id="GL448632">
    <property type="protein sequence ID" value="EFN84063.1"/>
    <property type="molecule type" value="Genomic_DNA"/>
</dbReference>